<feature type="coiled-coil region" evidence="1">
    <location>
        <begin position="956"/>
        <end position="983"/>
    </location>
</feature>
<dbReference type="EMBL" id="JAFEUZ010000029">
    <property type="protein sequence ID" value="KAG5473858.1"/>
    <property type="molecule type" value="Genomic_DNA"/>
</dbReference>
<reference evidence="4" key="2">
    <citation type="journal article" date="2021" name="Sci. Data">
        <title>Chromosome-scale genome sequencing, assembly and annotation of six genomes from subfamily Leishmaniinae.</title>
        <authorList>
            <person name="Almutairi H."/>
            <person name="Urbaniak M.D."/>
            <person name="Bates M.D."/>
            <person name="Jariyapan N."/>
            <person name="Kwakye-Nuako G."/>
            <person name="Thomaz Soccol V."/>
            <person name="Al-Salem W.S."/>
            <person name="Dillon R.J."/>
            <person name="Bates P.A."/>
            <person name="Gatherer D."/>
        </authorList>
    </citation>
    <scope>NUCLEOTIDE SEQUENCE [LARGE SCALE GENOMIC DNA]</scope>
</reference>
<sequence>MQSNPLAGEEAVMASPTSAEAGALQQPSSSQQASTVGASTLSPTAASADSHVAYALATAATTEQAPQRHEDMDEAAIGSKARAHNSGATAKASTTRPSDGEPVVQGTRNEEAVEEGDDDDDDGNNGDDDDGAYASEYRSLLFRVAEMEAQEQQQARQSSFALRMAQRETKLMGEVAAQQQAYVASQAFSASSLQASGSPKASNADAESEMQTATSVACRWPSAEEVRAAVMTDARIAWLAHRMEHAQLQCRRFTDAAELLRSHARWTHARVELQERLKAETEQLLCRLHEDAGLWHSVMPSSVGELQERHNCARSSTASPTAPLPPEGAWQSHTSGLTTLGGTLAKVHTLFRDPECRASMSIVATTLTEVGRQCQSLLQALQALTETELQIEADLRQRRPLTLEWGLYAAHAQQAREVGDVFSPVTLAEMRAIGVRKSALRRQQELRTALTLLLLRDAERAVSSSGSAAAASPSSAPVQQSMCLSSPPPEVTPETMKALADTCTRREGLRDRLWRELLYLKKCARRDLGTEWVSQVEAAALASLAVTADTGGGSRALETVLEDDLRRASYDGLASLVALAASTPRPQCDGDDGAKSCARDGSHDADEESNLRDESDGLPPSPRPSSAAPAAQLIPRVQVLSLIEAVQTRANSIVSLLAENAKHWQRTLDVVAEAELCSSSTDAAWCRTAELLLRRCMDADAVELLRSDTHDDDASSHTTCTSSLLLQEQQLLNSLHASQATIIEAVNAALAQVYHEFTVPLERAKQETAILIRLLQLSDEAGAPENHHGDTRGADVLLTHTTPALERAMHLLNCAEEDGRKSDGAAPSVAMGGAGPDRSLSQVRLPQLPLRVEAVQSTISALSAKWKDDLAAETAAIRTTFAETQATLERYAQYSMAEVPSLLEKALAEAKALQERAAESAARSSRAAALAAEVQQQRTLLAKSATKERNALVAAVQETRLDVAALQAQVAQLQAQRDLSATESLRRCEIRKTEAAAWQSFLLDDPRQHQAVEDDGESAGDGEIEEEGGSVDVAPVVSNSLLEVSTGVKCEAEGEDEDGDVVDGSPEPETTSAKHELAEELDIMREEEARASGESDKRDGDGCAVSEEERCDKGADDEAATLQLGDEMGGEHTAADEDEEAEGEYHADEEVPDEAQGGAQVKSNVSHTEDRVDEAPTGTTPAGSEERVEAVSRARGRGKRGRRRLHPENGARREVQRRHEQPQQRPSILGEPILGLAEPGQQPPVFDSAVASSFAYHPPPQAFAAASTNRPVLEDNPFYSGFGFEE</sequence>
<feature type="compositionally biased region" description="Basic and acidic residues" evidence="2">
    <location>
        <begin position="592"/>
        <end position="615"/>
    </location>
</feature>
<dbReference type="RefSeq" id="XP_067177092.1">
    <property type="nucleotide sequence ID" value="XM_067321997.1"/>
</dbReference>
<keyword evidence="4" id="KW-1185">Reference proteome</keyword>
<feature type="compositionally biased region" description="Basic and acidic residues" evidence="2">
    <location>
        <begin position="1206"/>
        <end position="1222"/>
    </location>
</feature>
<organism evidence="3 4">
    <name type="scientific">Leishmania martiniquensis</name>
    <dbReference type="NCBI Taxonomy" id="1580590"/>
    <lineage>
        <taxon>Eukaryota</taxon>
        <taxon>Discoba</taxon>
        <taxon>Euglenozoa</taxon>
        <taxon>Kinetoplastea</taxon>
        <taxon>Metakinetoplastina</taxon>
        <taxon>Trypanosomatida</taxon>
        <taxon>Trypanosomatidae</taxon>
        <taxon>Leishmaniinae</taxon>
        <taxon>Leishmania</taxon>
    </lineage>
</organism>
<evidence type="ECO:0000313" key="4">
    <source>
        <dbReference type="Proteomes" id="UP000673552"/>
    </source>
</evidence>
<feature type="compositionally biased region" description="Low complexity" evidence="2">
    <location>
        <begin position="25"/>
        <end position="34"/>
    </location>
</feature>
<feature type="region of interest" description="Disordered" evidence="2">
    <location>
        <begin position="59"/>
        <end position="132"/>
    </location>
</feature>
<evidence type="ECO:0000256" key="1">
    <source>
        <dbReference type="SAM" id="Coils"/>
    </source>
</evidence>
<gene>
    <name evidence="3" type="ORF">LSCM1_04492</name>
</gene>
<feature type="region of interest" description="Disordered" evidence="2">
    <location>
        <begin position="312"/>
        <end position="335"/>
    </location>
</feature>
<evidence type="ECO:0000313" key="3">
    <source>
        <dbReference type="EMBL" id="KAG5473858.1"/>
    </source>
</evidence>
<accession>A0A836KPY2</accession>
<comment type="caution">
    <text evidence="3">The sequence shown here is derived from an EMBL/GenBank/DDBJ whole genome shotgun (WGS) entry which is preliminary data.</text>
</comment>
<dbReference type="OrthoDB" id="273879at2759"/>
<protein>
    <submittedName>
        <fullName evidence="3">Uncharacterized protein</fullName>
    </submittedName>
</protein>
<name>A0A836KPY2_9TRYP</name>
<evidence type="ECO:0000256" key="2">
    <source>
        <dbReference type="SAM" id="MobiDB-lite"/>
    </source>
</evidence>
<feature type="region of interest" description="Disordered" evidence="2">
    <location>
        <begin position="818"/>
        <end position="838"/>
    </location>
</feature>
<feature type="compositionally biased region" description="Basic residues" evidence="2">
    <location>
        <begin position="1194"/>
        <end position="1205"/>
    </location>
</feature>
<reference evidence="4" key="1">
    <citation type="journal article" date="2021" name="Microbiol. Resour. Announc.">
        <title>LGAAP: Leishmaniinae Genome Assembly and Annotation Pipeline.</title>
        <authorList>
            <person name="Almutairi H."/>
            <person name="Urbaniak M.D."/>
            <person name="Bates M.D."/>
            <person name="Jariyapan N."/>
            <person name="Kwakye-Nuako G."/>
            <person name="Thomaz-Soccol V."/>
            <person name="Al-Salem W.S."/>
            <person name="Dillon R.J."/>
            <person name="Bates P.A."/>
            <person name="Gatherer D."/>
        </authorList>
    </citation>
    <scope>NUCLEOTIDE SEQUENCE [LARGE SCALE GENOMIC DNA]</scope>
</reference>
<proteinExistence type="predicted"/>
<feature type="region of interest" description="Disordered" evidence="2">
    <location>
        <begin position="465"/>
        <end position="493"/>
    </location>
</feature>
<dbReference type="Proteomes" id="UP000673552">
    <property type="component" value="Unassembled WGS sequence"/>
</dbReference>
<dbReference type="GeneID" id="92514509"/>
<feature type="region of interest" description="Disordered" evidence="2">
    <location>
        <begin position="584"/>
        <end position="629"/>
    </location>
</feature>
<feature type="compositionally biased region" description="Acidic residues" evidence="2">
    <location>
        <begin position="1013"/>
        <end position="1029"/>
    </location>
</feature>
<feature type="compositionally biased region" description="Basic and acidic residues" evidence="2">
    <location>
        <begin position="1072"/>
        <end position="1116"/>
    </location>
</feature>
<feature type="compositionally biased region" description="Polar residues" evidence="2">
    <location>
        <begin position="86"/>
        <end position="97"/>
    </location>
</feature>
<feature type="compositionally biased region" description="Polar residues" evidence="2">
    <location>
        <begin position="35"/>
        <end position="46"/>
    </location>
</feature>
<feature type="compositionally biased region" description="Low complexity" evidence="2">
    <location>
        <begin position="465"/>
        <end position="481"/>
    </location>
</feature>
<dbReference type="KEGG" id="lmat:92514509"/>
<feature type="region of interest" description="Disordered" evidence="2">
    <location>
        <begin position="1050"/>
        <end position="1228"/>
    </location>
</feature>
<feature type="region of interest" description="Disordered" evidence="2">
    <location>
        <begin position="1"/>
        <end position="46"/>
    </location>
</feature>
<keyword evidence="1" id="KW-0175">Coiled coil</keyword>
<feature type="region of interest" description="Disordered" evidence="2">
    <location>
        <begin position="1007"/>
        <end position="1030"/>
    </location>
</feature>
<feature type="compositionally biased region" description="Acidic residues" evidence="2">
    <location>
        <begin position="112"/>
        <end position="131"/>
    </location>
</feature>